<reference evidence="9 10" key="1">
    <citation type="submission" date="2019-01" db="EMBL/GenBank/DDBJ databases">
        <title>Draft Genome Sequences of Helcococcus ovis Strains Isolated from the Uterus and Vagina of Dairy Cows with Metritis.</title>
        <authorList>
            <person name="Cunha F."/>
            <person name="Jeon S.J."/>
            <person name="Kutzer P."/>
            <person name="Galvao K.N."/>
        </authorList>
    </citation>
    <scope>NUCLEOTIDE SEQUENCE [LARGE SCALE GENOMIC DNA]</scope>
    <source>
        <strain evidence="9 10">KG-37</strain>
    </source>
</reference>
<dbReference type="EMBL" id="SCFR01000016">
    <property type="protein sequence ID" value="TFF65812.1"/>
    <property type="molecule type" value="Genomic_DNA"/>
</dbReference>
<dbReference type="InterPro" id="IPR019813">
    <property type="entry name" value="Translation_initiation_fac3_CS"/>
</dbReference>
<evidence type="ECO:0000256" key="6">
    <source>
        <dbReference type="RuleBase" id="RU000646"/>
    </source>
</evidence>
<dbReference type="GO" id="GO:0016020">
    <property type="term" value="C:membrane"/>
    <property type="evidence" value="ECO:0007669"/>
    <property type="project" value="TreeGrafter"/>
</dbReference>
<dbReference type="RefSeq" id="WP_134711096.1">
    <property type="nucleotide sequence ID" value="NZ_CP119081.1"/>
</dbReference>
<dbReference type="FunFam" id="3.10.20.80:FF:000001">
    <property type="entry name" value="Translation initiation factor IF-3"/>
    <property type="match status" value="1"/>
</dbReference>
<dbReference type="InterPro" id="IPR036787">
    <property type="entry name" value="T_IF-3_N_sf"/>
</dbReference>
<dbReference type="InterPro" id="IPR019815">
    <property type="entry name" value="Translation_initiation_fac_3_C"/>
</dbReference>
<dbReference type="GO" id="GO:0003743">
    <property type="term" value="F:translation initiation factor activity"/>
    <property type="evidence" value="ECO:0007669"/>
    <property type="project" value="UniProtKB-UniRule"/>
</dbReference>
<dbReference type="OrthoDB" id="9806014at2"/>
<dbReference type="InterPro" id="IPR036788">
    <property type="entry name" value="T_IF-3_C_sf"/>
</dbReference>
<keyword evidence="10" id="KW-1185">Reference proteome</keyword>
<comment type="function">
    <text evidence="4 6">IF-3 binds to the 30S ribosomal subunit and shifts the equilibrium between 70S ribosomes and their 50S and 30S subunits in favor of the free subunits, thus enhancing the availability of 30S subunits on which protein synthesis initiation begins.</text>
</comment>
<comment type="subunit">
    <text evidence="4 6">Monomer.</text>
</comment>
<evidence type="ECO:0000259" key="7">
    <source>
        <dbReference type="Pfam" id="PF00707"/>
    </source>
</evidence>
<dbReference type="Gene3D" id="3.10.20.80">
    <property type="entry name" value="Translation initiation factor 3 (IF-3), N-terminal domain"/>
    <property type="match status" value="1"/>
</dbReference>
<comment type="subcellular location">
    <subcellularLocation>
        <location evidence="4 6">Cytoplasm</location>
    </subcellularLocation>
</comment>
<evidence type="ECO:0000256" key="4">
    <source>
        <dbReference type="HAMAP-Rule" id="MF_00080"/>
    </source>
</evidence>
<dbReference type="InterPro" id="IPR001288">
    <property type="entry name" value="Translation_initiation_fac_3"/>
</dbReference>
<dbReference type="Pfam" id="PF00707">
    <property type="entry name" value="IF3_C"/>
    <property type="match status" value="1"/>
</dbReference>
<dbReference type="Gene3D" id="3.30.110.10">
    <property type="entry name" value="Translation initiation factor 3 (IF-3), C-terminal domain"/>
    <property type="match status" value="1"/>
</dbReference>
<keyword evidence="4" id="KW-0963">Cytoplasm</keyword>
<evidence type="ECO:0000256" key="1">
    <source>
        <dbReference type="ARBA" id="ARBA00005439"/>
    </source>
</evidence>
<dbReference type="NCBIfam" id="TIGR00168">
    <property type="entry name" value="infC"/>
    <property type="match status" value="1"/>
</dbReference>
<name>A0A4R9C3A0_9FIRM</name>
<dbReference type="GeneID" id="97031164"/>
<dbReference type="FunFam" id="3.30.110.10:FF:000001">
    <property type="entry name" value="Translation initiation factor IF-3"/>
    <property type="match status" value="1"/>
</dbReference>
<evidence type="ECO:0000313" key="10">
    <source>
        <dbReference type="Proteomes" id="UP000297454"/>
    </source>
</evidence>
<evidence type="ECO:0000256" key="2">
    <source>
        <dbReference type="ARBA" id="ARBA00022540"/>
    </source>
</evidence>
<feature type="domain" description="Translation initiation factor 3 N-terminal" evidence="8">
    <location>
        <begin position="13"/>
        <end position="82"/>
    </location>
</feature>
<keyword evidence="2 4" id="KW-0396">Initiation factor</keyword>
<dbReference type="Pfam" id="PF05198">
    <property type="entry name" value="IF3_N"/>
    <property type="match status" value="1"/>
</dbReference>
<dbReference type="PANTHER" id="PTHR10938">
    <property type="entry name" value="TRANSLATION INITIATION FACTOR IF-3"/>
    <property type="match status" value="1"/>
</dbReference>
<comment type="similarity">
    <text evidence="1 4 6">Belongs to the IF-3 family.</text>
</comment>
<accession>A0A4R9C3A0</accession>
<dbReference type="GO" id="GO:0043022">
    <property type="term" value="F:ribosome binding"/>
    <property type="evidence" value="ECO:0007669"/>
    <property type="project" value="UniProtKB-ARBA"/>
</dbReference>
<protein>
    <recommendedName>
        <fullName evidence="4 5">Translation initiation factor IF-3</fullName>
    </recommendedName>
</protein>
<evidence type="ECO:0000259" key="8">
    <source>
        <dbReference type="Pfam" id="PF05198"/>
    </source>
</evidence>
<dbReference type="PROSITE" id="PS00938">
    <property type="entry name" value="IF3"/>
    <property type="match status" value="1"/>
</dbReference>
<keyword evidence="3 4" id="KW-0648">Protein biosynthesis</keyword>
<dbReference type="AlphaFoldDB" id="A0A4R9C3A0"/>
<feature type="domain" description="Translation initiation factor 3 C-terminal" evidence="7">
    <location>
        <begin position="89"/>
        <end position="174"/>
    </location>
</feature>
<gene>
    <name evidence="4" type="primary">infC</name>
    <name evidence="9" type="ORF">EQF91_05300</name>
</gene>
<proteinExistence type="inferred from homology"/>
<evidence type="ECO:0000256" key="3">
    <source>
        <dbReference type="ARBA" id="ARBA00022917"/>
    </source>
</evidence>
<dbReference type="PANTHER" id="PTHR10938:SF0">
    <property type="entry name" value="TRANSLATION INITIATION FACTOR IF-3, MITOCHONDRIAL"/>
    <property type="match status" value="1"/>
</dbReference>
<dbReference type="InterPro" id="IPR019814">
    <property type="entry name" value="Translation_initiation_fac_3_N"/>
</dbReference>
<evidence type="ECO:0000313" key="9">
    <source>
        <dbReference type="EMBL" id="TFF65812.1"/>
    </source>
</evidence>
<dbReference type="GO" id="GO:0005829">
    <property type="term" value="C:cytosol"/>
    <property type="evidence" value="ECO:0007669"/>
    <property type="project" value="TreeGrafter"/>
</dbReference>
<dbReference type="SUPFAM" id="SSF55200">
    <property type="entry name" value="Translation initiation factor IF3, C-terminal domain"/>
    <property type="match status" value="1"/>
</dbReference>
<dbReference type="GO" id="GO:0032790">
    <property type="term" value="P:ribosome disassembly"/>
    <property type="evidence" value="ECO:0007669"/>
    <property type="project" value="TreeGrafter"/>
</dbReference>
<dbReference type="Proteomes" id="UP000297454">
    <property type="component" value="Unassembled WGS sequence"/>
</dbReference>
<dbReference type="HAMAP" id="MF_00080">
    <property type="entry name" value="IF_3"/>
    <property type="match status" value="1"/>
</dbReference>
<evidence type="ECO:0000256" key="5">
    <source>
        <dbReference type="NCBIfam" id="TIGR00168"/>
    </source>
</evidence>
<comment type="caution">
    <text evidence="9">The sequence shown here is derived from an EMBL/GenBank/DDBJ whole genome shotgun (WGS) entry which is preliminary data.</text>
</comment>
<organism evidence="9 10">
    <name type="scientific">Helcococcus ovis</name>
    <dbReference type="NCBI Taxonomy" id="72026"/>
    <lineage>
        <taxon>Bacteria</taxon>
        <taxon>Bacillati</taxon>
        <taxon>Bacillota</taxon>
        <taxon>Tissierellia</taxon>
        <taxon>Tissierellales</taxon>
        <taxon>Peptoniphilaceae</taxon>
        <taxon>Helcococcus</taxon>
    </lineage>
</organism>
<dbReference type="SUPFAM" id="SSF54364">
    <property type="entry name" value="Translation initiation factor IF3, N-terminal domain"/>
    <property type="match status" value="1"/>
</dbReference>
<sequence>MYFRRYVIKELQINNQIRFPKVRLIDVDGEQLGMFTSADAQKRADEQGLDLVLLSPNANPPVCRIMDYSKFKYEQIKKQKEAKKNAKTVNVQEIRLSPTIQQHDLEIKAKNASKIIKKEDKVKVSIRFRGREMAHKDLGKEVLDKFFELVSDIAQISSKPKMEGRSMQMIIEPKSE</sequence>